<sequence length="150" mass="16966">MSLLNLPEIEIEGLSTNEPKYFFLAREIGLRLEDAVRNKLRSHVKVARNKASGNLEFLDYCGTKKYYTTLDQWVAESGCQMSNVLYGRNNFDGRPTYITLGDVLSRINKPEPETGLEALFAKLTMNSVPAHKIFVEVTTMVPGNVYATHY</sequence>
<evidence type="ECO:0000313" key="1">
    <source>
        <dbReference type="EMBL" id="QHT79239.1"/>
    </source>
</evidence>
<dbReference type="EMBL" id="MN739947">
    <property type="protein sequence ID" value="QHT79239.1"/>
    <property type="molecule type" value="Genomic_DNA"/>
</dbReference>
<protein>
    <submittedName>
        <fullName evidence="1">Uncharacterized protein</fullName>
    </submittedName>
</protein>
<proteinExistence type="predicted"/>
<reference evidence="1" key="1">
    <citation type="journal article" date="2020" name="Nature">
        <title>Giant virus diversity and host interactions through global metagenomics.</title>
        <authorList>
            <person name="Schulz F."/>
            <person name="Roux S."/>
            <person name="Paez-Espino D."/>
            <person name="Jungbluth S."/>
            <person name="Walsh D.A."/>
            <person name="Denef V.J."/>
            <person name="McMahon K.D."/>
            <person name="Konstantinidis K.T."/>
            <person name="Eloe-Fadrosh E.A."/>
            <person name="Kyrpides N.C."/>
            <person name="Woyke T."/>
        </authorList>
    </citation>
    <scope>NUCLEOTIDE SEQUENCE</scope>
    <source>
        <strain evidence="1">GVMAG-M-3300023179-99</strain>
    </source>
</reference>
<organism evidence="1">
    <name type="scientific">viral metagenome</name>
    <dbReference type="NCBI Taxonomy" id="1070528"/>
    <lineage>
        <taxon>unclassified sequences</taxon>
        <taxon>metagenomes</taxon>
        <taxon>organismal metagenomes</taxon>
    </lineage>
</organism>
<accession>A0A6C0HFG2</accession>
<name>A0A6C0HFG2_9ZZZZ</name>
<dbReference type="AlphaFoldDB" id="A0A6C0HFG2"/>